<evidence type="ECO:0000313" key="2">
    <source>
        <dbReference type="Proteomes" id="UP000805649"/>
    </source>
</evidence>
<keyword evidence="2" id="KW-1185">Reference proteome</keyword>
<organism evidence="1 2">
    <name type="scientific">Colletotrichum truncatum</name>
    <name type="common">Anthracnose fungus</name>
    <name type="synonym">Colletotrichum capsici</name>
    <dbReference type="NCBI Taxonomy" id="5467"/>
    <lineage>
        <taxon>Eukaryota</taxon>
        <taxon>Fungi</taxon>
        <taxon>Dikarya</taxon>
        <taxon>Ascomycota</taxon>
        <taxon>Pezizomycotina</taxon>
        <taxon>Sordariomycetes</taxon>
        <taxon>Hypocreomycetidae</taxon>
        <taxon>Glomerellales</taxon>
        <taxon>Glomerellaceae</taxon>
        <taxon>Colletotrichum</taxon>
        <taxon>Colletotrichum truncatum species complex</taxon>
    </lineage>
</organism>
<dbReference type="Proteomes" id="UP000805649">
    <property type="component" value="Unassembled WGS sequence"/>
</dbReference>
<proteinExistence type="predicted"/>
<accession>A0ACC3YC47</accession>
<reference evidence="1 2" key="1">
    <citation type="journal article" date="2020" name="Phytopathology">
        <title>Genome Sequence Resources of Colletotrichum truncatum, C. plurivorum, C. musicola, and C. sojae: Four Species Pathogenic to Soybean (Glycine max).</title>
        <authorList>
            <person name="Rogerio F."/>
            <person name="Boufleur T.R."/>
            <person name="Ciampi-Guillardi M."/>
            <person name="Sukno S.A."/>
            <person name="Thon M.R."/>
            <person name="Massola Junior N.S."/>
            <person name="Baroncelli R."/>
        </authorList>
    </citation>
    <scope>NUCLEOTIDE SEQUENCE [LARGE SCALE GENOMIC DNA]</scope>
    <source>
        <strain evidence="1 2">CMES1059</strain>
    </source>
</reference>
<name>A0ACC3YC47_COLTU</name>
<protein>
    <submittedName>
        <fullName evidence="1">Vacuolar calcium ion transporter 2</fullName>
    </submittedName>
</protein>
<sequence>MIPIGIISGLCNWGPTVIFITNFLAIVPLAVMMSFATEQVSQVVGATTAALLNATFGNAVELVVSAFALINGHIDIVQWSMLGSILSNLLLVPGASFLCGNIAKMRVASNNGVQQTFNPELVQTASLLMVISAAMFLIVSTFSLGFETAEPVEKLHDILVLSRTIAILSLALYIAVIYFQHVTHHNLFKGVDEEHGEAELGAVGATLVLLVITVLVTINAHYLVDSIDSFITTNGISKGFVGVILIPIIGNAVEHWAALDAAVKDNMDLSLAITTGSSIQMAFLITPLLVLFGWVLGQPMSLDFGLFGGVNLVCSVLVLAYTMQDGKSNYLEGVGLIVWYIVLATAYWFFR</sequence>
<gene>
    <name evidence="1" type="ORF">CTRU02_215599</name>
</gene>
<comment type="caution">
    <text evidence="1">The sequence shown here is derived from an EMBL/GenBank/DDBJ whole genome shotgun (WGS) entry which is preliminary data.</text>
</comment>
<dbReference type="EMBL" id="VUJX02000017">
    <property type="protein sequence ID" value="KAL0929433.1"/>
    <property type="molecule type" value="Genomic_DNA"/>
</dbReference>
<evidence type="ECO:0000313" key="1">
    <source>
        <dbReference type="EMBL" id="KAL0929433.1"/>
    </source>
</evidence>